<accession>A0A452ZQB0</accession>
<dbReference type="Proteomes" id="UP000015105">
    <property type="component" value="Chromosome 1D"/>
</dbReference>
<protein>
    <submittedName>
        <fullName evidence="1">Uncharacterized protein</fullName>
    </submittedName>
</protein>
<organism evidence="1 2">
    <name type="scientific">Aegilops tauschii subsp. strangulata</name>
    <name type="common">Goatgrass</name>
    <dbReference type="NCBI Taxonomy" id="200361"/>
    <lineage>
        <taxon>Eukaryota</taxon>
        <taxon>Viridiplantae</taxon>
        <taxon>Streptophyta</taxon>
        <taxon>Embryophyta</taxon>
        <taxon>Tracheophyta</taxon>
        <taxon>Spermatophyta</taxon>
        <taxon>Magnoliopsida</taxon>
        <taxon>Liliopsida</taxon>
        <taxon>Poales</taxon>
        <taxon>Poaceae</taxon>
        <taxon>BOP clade</taxon>
        <taxon>Pooideae</taxon>
        <taxon>Triticodae</taxon>
        <taxon>Triticeae</taxon>
        <taxon>Triticinae</taxon>
        <taxon>Aegilops</taxon>
    </lineage>
</organism>
<dbReference type="AlphaFoldDB" id="A0A452ZQB0"/>
<sequence length="54" mass="6418">SDYDTILIELDLLCDLNFAFPNHHVFSKITIKTTLLFLEHRQQPHHERVEGKMI</sequence>
<dbReference type="Gramene" id="AET1Gv20879000.2">
    <property type="protein sequence ID" value="AET1Gv20879000.2"/>
    <property type="gene ID" value="AET1Gv20879000"/>
</dbReference>
<reference evidence="2" key="2">
    <citation type="journal article" date="2017" name="Nat. Plants">
        <title>The Aegilops tauschii genome reveals multiple impacts of transposons.</title>
        <authorList>
            <person name="Zhao G."/>
            <person name="Zou C."/>
            <person name="Li K."/>
            <person name="Wang K."/>
            <person name="Li T."/>
            <person name="Gao L."/>
            <person name="Zhang X."/>
            <person name="Wang H."/>
            <person name="Yang Z."/>
            <person name="Liu X."/>
            <person name="Jiang W."/>
            <person name="Mao L."/>
            <person name="Kong X."/>
            <person name="Jiao Y."/>
            <person name="Jia J."/>
        </authorList>
    </citation>
    <scope>NUCLEOTIDE SEQUENCE [LARGE SCALE GENOMIC DNA]</scope>
    <source>
        <strain evidence="2">cv. AL8/78</strain>
    </source>
</reference>
<keyword evidence="2" id="KW-1185">Reference proteome</keyword>
<reference evidence="1" key="3">
    <citation type="journal article" date="2017" name="Nature">
        <title>Genome sequence of the progenitor of the wheat D genome Aegilops tauschii.</title>
        <authorList>
            <person name="Luo M.C."/>
            <person name="Gu Y.Q."/>
            <person name="Puiu D."/>
            <person name="Wang H."/>
            <person name="Twardziok S.O."/>
            <person name="Deal K.R."/>
            <person name="Huo N."/>
            <person name="Zhu T."/>
            <person name="Wang L."/>
            <person name="Wang Y."/>
            <person name="McGuire P.E."/>
            <person name="Liu S."/>
            <person name="Long H."/>
            <person name="Ramasamy R.K."/>
            <person name="Rodriguez J.C."/>
            <person name="Van S.L."/>
            <person name="Yuan L."/>
            <person name="Wang Z."/>
            <person name="Xia Z."/>
            <person name="Xiao L."/>
            <person name="Anderson O.D."/>
            <person name="Ouyang S."/>
            <person name="Liang Y."/>
            <person name="Zimin A.V."/>
            <person name="Pertea G."/>
            <person name="Qi P."/>
            <person name="Bennetzen J.L."/>
            <person name="Dai X."/>
            <person name="Dawson M.W."/>
            <person name="Muller H.G."/>
            <person name="Kugler K."/>
            <person name="Rivarola-Duarte L."/>
            <person name="Spannagl M."/>
            <person name="Mayer K.F.X."/>
            <person name="Lu F.H."/>
            <person name="Bevan M.W."/>
            <person name="Leroy P."/>
            <person name="Li P."/>
            <person name="You F.M."/>
            <person name="Sun Q."/>
            <person name="Liu Z."/>
            <person name="Lyons E."/>
            <person name="Wicker T."/>
            <person name="Salzberg S.L."/>
            <person name="Devos K.M."/>
            <person name="Dvorak J."/>
        </authorList>
    </citation>
    <scope>NUCLEOTIDE SEQUENCE [LARGE SCALE GENOMIC DNA]</scope>
    <source>
        <strain evidence="1">cv. AL8/78</strain>
    </source>
</reference>
<name>A0A452ZQB0_AEGTS</name>
<evidence type="ECO:0000313" key="2">
    <source>
        <dbReference type="Proteomes" id="UP000015105"/>
    </source>
</evidence>
<dbReference type="EnsemblPlants" id="AET1Gv20879000.2">
    <property type="protein sequence ID" value="AET1Gv20879000.2"/>
    <property type="gene ID" value="AET1Gv20879000"/>
</dbReference>
<reference evidence="1" key="4">
    <citation type="submission" date="2019-03" db="UniProtKB">
        <authorList>
            <consortium name="EnsemblPlants"/>
        </authorList>
    </citation>
    <scope>IDENTIFICATION</scope>
</reference>
<evidence type="ECO:0000313" key="1">
    <source>
        <dbReference type="EnsemblPlants" id="AET1Gv20879000.2"/>
    </source>
</evidence>
<reference evidence="2" key="1">
    <citation type="journal article" date="2014" name="Science">
        <title>Ancient hybridizations among the ancestral genomes of bread wheat.</title>
        <authorList>
            <consortium name="International Wheat Genome Sequencing Consortium,"/>
            <person name="Marcussen T."/>
            <person name="Sandve S.R."/>
            <person name="Heier L."/>
            <person name="Spannagl M."/>
            <person name="Pfeifer M."/>
            <person name="Jakobsen K.S."/>
            <person name="Wulff B.B."/>
            <person name="Steuernagel B."/>
            <person name="Mayer K.F."/>
            <person name="Olsen O.A."/>
        </authorList>
    </citation>
    <scope>NUCLEOTIDE SEQUENCE [LARGE SCALE GENOMIC DNA]</scope>
    <source>
        <strain evidence="2">cv. AL8/78</strain>
    </source>
</reference>
<proteinExistence type="predicted"/>
<reference evidence="1" key="5">
    <citation type="journal article" date="2021" name="G3 (Bethesda)">
        <title>Aegilops tauschii genome assembly Aet v5.0 features greater sequence contiguity and improved annotation.</title>
        <authorList>
            <person name="Wang L."/>
            <person name="Zhu T."/>
            <person name="Rodriguez J.C."/>
            <person name="Deal K.R."/>
            <person name="Dubcovsky J."/>
            <person name="McGuire P.E."/>
            <person name="Lux T."/>
            <person name="Spannagl M."/>
            <person name="Mayer K.F.X."/>
            <person name="Baldrich P."/>
            <person name="Meyers B.C."/>
            <person name="Huo N."/>
            <person name="Gu Y.Q."/>
            <person name="Zhou H."/>
            <person name="Devos K.M."/>
            <person name="Bennetzen J.L."/>
            <person name="Unver T."/>
            <person name="Budak H."/>
            <person name="Gulick P.J."/>
            <person name="Galiba G."/>
            <person name="Kalapos B."/>
            <person name="Nelson D.R."/>
            <person name="Li P."/>
            <person name="You F.M."/>
            <person name="Luo M.C."/>
            <person name="Dvorak J."/>
        </authorList>
    </citation>
    <scope>NUCLEOTIDE SEQUENCE [LARGE SCALE GENOMIC DNA]</scope>
    <source>
        <strain evidence="1">cv. AL8/78</strain>
    </source>
</reference>